<evidence type="ECO:0000313" key="2">
    <source>
        <dbReference type="Proteomes" id="UP001056778"/>
    </source>
</evidence>
<proteinExistence type="predicted"/>
<dbReference type="EMBL" id="CM043015">
    <property type="protein sequence ID" value="KAI4471298.1"/>
    <property type="molecule type" value="Genomic_DNA"/>
</dbReference>
<reference evidence="1" key="1">
    <citation type="submission" date="2022-04" db="EMBL/GenBank/DDBJ databases">
        <title>Chromosome-scale genome assembly of Holotrichia oblita Faldermann.</title>
        <authorList>
            <person name="Rongchong L."/>
        </authorList>
    </citation>
    <scope>NUCLEOTIDE SEQUENCE</scope>
    <source>
        <strain evidence="1">81SQS9</strain>
    </source>
</reference>
<protein>
    <submittedName>
        <fullName evidence="1">Colon cancer-associated protein mic1</fullName>
    </submittedName>
</protein>
<evidence type="ECO:0000313" key="1">
    <source>
        <dbReference type="EMBL" id="KAI4471298.1"/>
    </source>
</evidence>
<accession>A0ACB9TX28</accession>
<organism evidence="1 2">
    <name type="scientific">Holotrichia oblita</name>
    <name type="common">Chafer beetle</name>
    <dbReference type="NCBI Taxonomy" id="644536"/>
    <lineage>
        <taxon>Eukaryota</taxon>
        <taxon>Metazoa</taxon>
        <taxon>Ecdysozoa</taxon>
        <taxon>Arthropoda</taxon>
        <taxon>Hexapoda</taxon>
        <taxon>Insecta</taxon>
        <taxon>Pterygota</taxon>
        <taxon>Neoptera</taxon>
        <taxon>Endopterygota</taxon>
        <taxon>Coleoptera</taxon>
        <taxon>Polyphaga</taxon>
        <taxon>Scarabaeiformia</taxon>
        <taxon>Scarabaeidae</taxon>
        <taxon>Melolonthinae</taxon>
        <taxon>Holotrichia</taxon>
    </lineage>
</organism>
<name>A0ACB9TX28_HOLOL</name>
<keyword evidence="2" id="KW-1185">Reference proteome</keyword>
<dbReference type="Proteomes" id="UP001056778">
    <property type="component" value="Chromosome 1"/>
</dbReference>
<sequence>MGEPQPYLELSNNPVRFEAVNQVTNVFFDDSNKQVNEHYLNLNTNENCMLHSKEDLYMTSNIYVTAEHSISSVNTECNTFKTAEDLEEQRSIMSVNKKRFSKYVTADNTDYNRNIVEILHKKRKNNFYTYIEETVKQKRRSIQDLVDNLISNIPIDLSNDQEISKANIKKSEYVNNFEGSKSSHLENIKISELKKNSCNTHYHKKPVDLENSCGKSNTLNYTSLLRICDNSTLRENIFDNNTSNNHEKINIISNIKLGLRSIENNQNIYNNTIIVSKGKENVYKLGKRVRFTEPILKDLTEEIIGDLDLAEVCGNQNIIKEIDLSLNTLISDGCLKENNYSISLGTHTTPITMSSKNTNDHFPQNDQPSCSRNHYYDSDDVIIIDELPSSPLGFTEEPLLGNSSKQNIRKLEKQTSLTEPILIDLTQEVEENIRQNKDYSYTFFVLKVFAVRSGGVMGVVVKGPTENDRPINFRMEDHGPVISIKFSLNKKVLAVQRTTSSVEFMNFNGTSIEAEYSQSSKKNSNVLGFVWSQNNEVALVTDHGIELYLVIPEKRSLKHLKTTSVTVQWFVWCPHNKIALLASAHGSVLQPVVFKPGSISKLPKVETEPGRMALERDVTLATLYKVPSILIVRHHSGPQTAEVHIHTMSGPGQAPIKTHVLRLGLSGRFAINVVDNLVIVHHQASRCSQIFDISLSGENDGVITYHTSVGPARSLKPACLALPGLVEPQTHMCELYSPNWVVFQPNIVIDAKLGCLWYIKLCLPELCDQITDLAICTQLGLKRTGAKDVILSLLLRNMKVEKPQLKKLQESFNHINTVYRNSINEELQMQIASPPDAPLPSRSQTNPAVLIDQNDMFHNVFQKLDTEEELKKLEWVLVAYLTSLSEHGIAAQHNLNELLVTTLVRRNRFSALQQMLQYGVVSDSKPLACLLLSLGNMHASATQLALDMLARLVATEEIQEILLSQNQLLAALKLGQDNLNPRKFLEAAAESKDPASFHSTLFYFRNNPQFANVFSKDERLAYYIQHYKTLFPQTDS</sequence>
<gene>
    <name evidence="1" type="ORF">MML48_1g02282</name>
</gene>
<comment type="caution">
    <text evidence="1">The sequence shown here is derived from an EMBL/GenBank/DDBJ whole genome shotgun (WGS) entry which is preliminary data.</text>
</comment>